<feature type="compositionally biased region" description="Pro residues" evidence="2">
    <location>
        <begin position="89"/>
        <end position="103"/>
    </location>
</feature>
<name>A0AAN6TWV1_9PEZI</name>
<keyword evidence="3" id="KW-0472">Membrane</keyword>
<protein>
    <submittedName>
        <fullName evidence="4">Uncharacterized protein</fullName>
    </submittedName>
</protein>
<evidence type="ECO:0000313" key="5">
    <source>
        <dbReference type="Proteomes" id="UP001302602"/>
    </source>
</evidence>
<keyword evidence="5" id="KW-1185">Reference proteome</keyword>
<evidence type="ECO:0000313" key="4">
    <source>
        <dbReference type="EMBL" id="KAK4121660.1"/>
    </source>
</evidence>
<reference evidence="4" key="1">
    <citation type="journal article" date="2023" name="Mol. Phylogenet. Evol.">
        <title>Genome-scale phylogeny and comparative genomics of the fungal order Sordariales.</title>
        <authorList>
            <person name="Hensen N."/>
            <person name="Bonometti L."/>
            <person name="Westerberg I."/>
            <person name="Brannstrom I.O."/>
            <person name="Guillou S."/>
            <person name="Cros-Aarteil S."/>
            <person name="Calhoun S."/>
            <person name="Haridas S."/>
            <person name="Kuo A."/>
            <person name="Mondo S."/>
            <person name="Pangilinan J."/>
            <person name="Riley R."/>
            <person name="LaButti K."/>
            <person name="Andreopoulos B."/>
            <person name="Lipzen A."/>
            <person name="Chen C."/>
            <person name="Yan M."/>
            <person name="Daum C."/>
            <person name="Ng V."/>
            <person name="Clum A."/>
            <person name="Steindorff A."/>
            <person name="Ohm R.A."/>
            <person name="Martin F."/>
            <person name="Silar P."/>
            <person name="Natvig D.O."/>
            <person name="Lalanne C."/>
            <person name="Gautier V."/>
            <person name="Ament-Velasquez S.L."/>
            <person name="Kruys A."/>
            <person name="Hutchinson M.I."/>
            <person name="Powell A.J."/>
            <person name="Barry K."/>
            <person name="Miller A.N."/>
            <person name="Grigoriev I.V."/>
            <person name="Debuchy R."/>
            <person name="Gladieux P."/>
            <person name="Hiltunen Thoren M."/>
            <person name="Johannesson H."/>
        </authorList>
    </citation>
    <scope>NUCLEOTIDE SEQUENCE</scope>
    <source>
        <strain evidence="4">CBS 731.68</strain>
    </source>
</reference>
<evidence type="ECO:0000256" key="3">
    <source>
        <dbReference type="SAM" id="Phobius"/>
    </source>
</evidence>
<dbReference type="RefSeq" id="XP_062645431.1">
    <property type="nucleotide sequence ID" value="XM_062793399.1"/>
</dbReference>
<accession>A0AAN6TWV1</accession>
<keyword evidence="3" id="KW-1133">Transmembrane helix</keyword>
<evidence type="ECO:0000256" key="1">
    <source>
        <dbReference type="SAM" id="Coils"/>
    </source>
</evidence>
<feature type="region of interest" description="Disordered" evidence="2">
    <location>
        <begin position="1"/>
        <end position="44"/>
    </location>
</feature>
<evidence type="ECO:0000256" key="2">
    <source>
        <dbReference type="SAM" id="MobiDB-lite"/>
    </source>
</evidence>
<dbReference type="Proteomes" id="UP001302602">
    <property type="component" value="Unassembled WGS sequence"/>
</dbReference>
<proteinExistence type="predicted"/>
<dbReference type="EMBL" id="MU853233">
    <property type="protein sequence ID" value="KAK4121660.1"/>
    <property type="molecule type" value="Genomic_DNA"/>
</dbReference>
<gene>
    <name evidence="4" type="ORF">N657DRAFT_647840</name>
</gene>
<organism evidence="4 5">
    <name type="scientific">Parathielavia appendiculata</name>
    <dbReference type="NCBI Taxonomy" id="2587402"/>
    <lineage>
        <taxon>Eukaryota</taxon>
        <taxon>Fungi</taxon>
        <taxon>Dikarya</taxon>
        <taxon>Ascomycota</taxon>
        <taxon>Pezizomycotina</taxon>
        <taxon>Sordariomycetes</taxon>
        <taxon>Sordariomycetidae</taxon>
        <taxon>Sordariales</taxon>
        <taxon>Chaetomiaceae</taxon>
        <taxon>Parathielavia</taxon>
    </lineage>
</organism>
<dbReference type="GeneID" id="87830168"/>
<feature type="region of interest" description="Disordered" evidence="2">
    <location>
        <begin position="77"/>
        <end position="118"/>
    </location>
</feature>
<comment type="caution">
    <text evidence="4">The sequence shown here is derived from an EMBL/GenBank/DDBJ whole genome shotgun (WGS) entry which is preliminary data.</text>
</comment>
<keyword evidence="1" id="KW-0175">Coiled coil</keyword>
<feature type="transmembrane region" description="Helical" evidence="3">
    <location>
        <begin position="270"/>
        <end position="290"/>
    </location>
</feature>
<reference evidence="4" key="2">
    <citation type="submission" date="2023-05" db="EMBL/GenBank/DDBJ databases">
        <authorList>
            <consortium name="Lawrence Berkeley National Laboratory"/>
            <person name="Steindorff A."/>
            <person name="Hensen N."/>
            <person name="Bonometti L."/>
            <person name="Westerberg I."/>
            <person name="Brannstrom I.O."/>
            <person name="Guillou S."/>
            <person name="Cros-Aarteil S."/>
            <person name="Calhoun S."/>
            <person name="Haridas S."/>
            <person name="Kuo A."/>
            <person name="Mondo S."/>
            <person name="Pangilinan J."/>
            <person name="Riley R."/>
            <person name="Labutti K."/>
            <person name="Andreopoulos B."/>
            <person name="Lipzen A."/>
            <person name="Chen C."/>
            <person name="Yanf M."/>
            <person name="Daum C."/>
            <person name="Ng V."/>
            <person name="Clum A."/>
            <person name="Ohm R."/>
            <person name="Martin F."/>
            <person name="Silar P."/>
            <person name="Natvig D."/>
            <person name="Lalanne C."/>
            <person name="Gautier V."/>
            <person name="Ament-Velasquez S.L."/>
            <person name="Kruys A."/>
            <person name="Hutchinson M.I."/>
            <person name="Powell A.J."/>
            <person name="Barry K."/>
            <person name="Miller A.N."/>
            <person name="Grigoriev I.V."/>
            <person name="Debuchy R."/>
            <person name="Gladieux P."/>
            <person name="Thoren M.H."/>
            <person name="Johannesson H."/>
        </authorList>
    </citation>
    <scope>NUCLEOTIDE SEQUENCE</scope>
    <source>
        <strain evidence="4">CBS 731.68</strain>
    </source>
</reference>
<dbReference type="AlphaFoldDB" id="A0AAN6TWV1"/>
<keyword evidence="3" id="KW-0812">Transmembrane</keyword>
<sequence>MDHMSNRQHQPAPAFNPYVPRPLDSDTDRPVYNAPPPGSSALPYRLAADVPENSSYYHPPISSNAGVFYYPPSYTNPTQPLSNVSPKPITDPPPANTYPPPPNSAIAPTAAPPLGPVITTTHDDGNATLGEARARTHSALRELLATWRQHAMVNGITSTNTTPGKVNGYPGPQGEVEERVRRQTGLVLQGLRRLRARVGELGERAEGERWRRVVVGGVFASFIPLVKRLFRRPKDEADESTNRTEYAFKKSKSLVSRILASTHRPGLGTLAFFVFAVLYVFQNEVALRVARTVARRLKRLEARIEDGREELTEGDVKLLQGWRWRILVWSE</sequence>
<feature type="coiled-coil region" evidence="1">
    <location>
        <begin position="290"/>
        <end position="317"/>
    </location>
</feature>